<comment type="similarity">
    <text evidence="1">Belongs to the 'phage' integrase family.</text>
</comment>
<reference evidence="9" key="1">
    <citation type="submission" date="2024-05" db="EMBL/GenBank/DDBJ databases">
        <title>Planctomycetes of the genus Singulisphaera possess chitinolytic capabilities.</title>
        <authorList>
            <person name="Ivanova A."/>
        </authorList>
    </citation>
    <scope>NUCLEOTIDE SEQUENCE</scope>
    <source>
        <strain evidence="9">Ch08T</strain>
    </source>
</reference>
<keyword evidence="3 5" id="KW-0238">DNA-binding</keyword>
<dbReference type="PANTHER" id="PTHR30349:SF64">
    <property type="entry name" value="PROPHAGE INTEGRASE INTD-RELATED"/>
    <property type="match status" value="1"/>
</dbReference>
<protein>
    <submittedName>
        <fullName evidence="9">Tyrosine-type recombinase/integrase</fullName>
    </submittedName>
</protein>
<feature type="domain" description="Tyr recombinase" evidence="7">
    <location>
        <begin position="218"/>
        <end position="438"/>
    </location>
</feature>
<dbReference type="Gene3D" id="1.10.443.10">
    <property type="entry name" value="Intergrase catalytic core"/>
    <property type="match status" value="1"/>
</dbReference>
<dbReference type="AlphaFoldDB" id="A0AAU7CEW1"/>
<organism evidence="9">
    <name type="scientific">Singulisphaera sp. Ch08</name>
    <dbReference type="NCBI Taxonomy" id="3120278"/>
    <lineage>
        <taxon>Bacteria</taxon>
        <taxon>Pseudomonadati</taxon>
        <taxon>Planctomycetota</taxon>
        <taxon>Planctomycetia</taxon>
        <taxon>Isosphaerales</taxon>
        <taxon>Isosphaeraceae</taxon>
        <taxon>Singulisphaera</taxon>
    </lineage>
</organism>
<evidence type="ECO:0000256" key="5">
    <source>
        <dbReference type="PROSITE-ProRule" id="PRU01248"/>
    </source>
</evidence>
<dbReference type="InterPro" id="IPR010998">
    <property type="entry name" value="Integrase_recombinase_N"/>
</dbReference>
<gene>
    <name evidence="9" type="ORF">V5E97_35810</name>
</gene>
<accession>A0AAU7CEW1</accession>
<dbReference type="RefSeq" id="WP_406696372.1">
    <property type="nucleotide sequence ID" value="NZ_CP155447.1"/>
</dbReference>
<dbReference type="InterPro" id="IPR002104">
    <property type="entry name" value="Integrase_catalytic"/>
</dbReference>
<keyword evidence="2" id="KW-0229">DNA integration</keyword>
<proteinExistence type="inferred from homology"/>
<feature type="region of interest" description="Disordered" evidence="6">
    <location>
        <begin position="328"/>
        <end position="358"/>
    </location>
</feature>
<dbReference type="PROSITE" id="PS51900">
    <property type="entry name" value="CB"/>
    <property type="match status" value="1"/>
</dbReference>
<evidence type="ECO:0000259" key="7">
    <source>
        <dbReference type="PROSITE" id="PS51898"/>
    </source>
</evidence>
<dbReference type="Pfam" id="PF00589">
    <property type="entry name" value="Phage_integrase"/>
    <property type="match status" value="1"/>
</dbReference>
<evidence type="ECO:0000256" key="6">
    <source>
        <dbReference type="SAM" id="MobiDB-lite"/>
    </source>
</evidence>
<dbReference type="PANTHER" id="PTHR30349">
    <property type="entry name" value="PHAGE INTEGRASE-RELATED"/>
    <property type="match status" value="1"/>
</dbReference>
<evidence type="ECO:0000256" key="4">
    <source>
        <dbReference type="ARBA" id="ARBA00023172"/>
    </source>
</evidence>
<dbReference type="InterPro" id="IPR011010">
    <property type="entry name" value="DNA_brk_join_enz"/>
</dbReference>
<dbReference type="InterPro" id="IPR050090">
    <property type="entry name" value="Tyrosine_recombinase_XerCD"/>
</dbReference>
<dbReference type="InterPro" id="IPR044068">
    <property type="entry name" value="CB"/>
</dbReference>
<evidence type="ECO:0000256" key="2">
    <source>
        <dbReference type="ARBA" id="ARBA00022908"/>
    </source>
</evidence>
<dbReference type="CDD" id="cd00397">
    <property type="entry name" value="DNA_BRE_C"/>
    <property type="match status" value="1"/>
</dbReference>
<feature type="compositionally biased region" description="Basic residues" evidence="6">
    <location>
        <begin position="345"/>
        <end position="354"/>
    </location>
</feature>
<evidence type="ECO:0000256" key="1">
    <source>
        <dbReference type="ARBA" id="ARBA00008857"/>
    </source>
</evidence>
<sequence length="442" mass="49656">MASLQNRNGSFRVFFEYQRKQRVFTIGHVTEAEAKSKADQIDYLLMRLGQGLIEHPPGIGIVEFVRQDGKVILAKDGAVAPAAKLTLGSLRDRYLETHGNGTLEERTLDGIRLHFKHLVVALGEAFPIGDLALSDLQAYVDRRAKAKGIRGKLSPATIRKEVVTLRTTWNWGARMDLVAGKFPNGGLRYPKKDAKPPFQTRVEIERQVAGLPAKGKAELWDVLYLLQPEVEELLAYIRDHAGHPWIHPLMATAAYTGARRSELIRMRISDVDFEGGIITVRERKRSHSERTTRRVPLSSSLATVLRDWITVHPGGPWLFCQSGEVMRSKKRSRTTGHQSGEGRAKTRGARMKQVRNREGAGISPITKDEAHDHLKRTLADSPWSVVRGYHTLRHSFISACASRGIDQRLLQEWVGHLTAEVHKRYSHLYPSVQAEAIKSVFG</sequence>
<keyword evidence="4" id="KW-0233">DNA recombination</keyword>
<dbReference type="Gene3D" id="1.10.150.130">
    <property type="match status" value="1"/>
</dbReference>
<name>A0AAU7CEW1_9BACT</name>
<evidence type="ECO:0000313" key="9">
    <source>
        <dbReference type="EMBL" id="XBH03633.1"/>
    </source>
</evidence>
<dbReference type="PROSITE" id="PS51898">
    <property type="entry name" value="TYR_RECOMBINASE"/>
    <property type="match status" value="1"/>
</dbReference>
<evidence type="ECO:0000256" key="3">
    <source>
        <dbReference type="ARBA" id="ARBA00023125"/>
    </source>
</evidence>
<dbReference type="InterPro" id="IPR013762">
    <property type="entry name" value="Integrase-like_cat_sf"/>
</dbReference>
<dbReference type="EMBL" id="CP155447">
    <property type="protein sequence ID" value="XBH03633.1"/>
    <property type="molecule type" value="Genomic_DNA"/>
</dbReference>
<dbReference type="SUPFAM" id="SSF56349">
    <property type="entry name" value="DNA breaking-rejoining enzymes"/>
    <property type="match status" value="1"/>
</dbReference>
<evidence type="ECO:0000259" key="8">
    <source>
        <dbReference type="PROSITE" id="PS51900"/>
    </source>
</evidence>
<feature type="domain" description="Core-binding (CB)" evidence="8">
    <location>
        <begin position="85"/>
        <end position="173"/>
    </location>
</feature>
<dbReference type="GO" id="GO:0015074">
    <property type="term" value="P:DNA integration"/>
    <property type="evidence" value="ECO:0007669"/>
    <property type="project" value="UniProtKB-KW"/>
</dbReference>
<dbReference type="GO" id="GO:0003677">
    <property type="term" value="F:DNA binding"/>
    <property type="evidence" value="ECO:0007669"/>
    <property type="project" value="UniProtKB-UniRule"/>
</dbReference>
<dbReference type="GO" id="GO:0006310">
    <property type="term" value="P:DNA recombination"/>
    <property type="evidence" value="ECO:0007669"/>
    <property type="project" value="UniProtKB-KW"/>
</dbReference>